<feature type="transmembrane region" description="Helical" evidence="2">
    <location>
        <begin position="200"/>
        <end position="218"/>
    </location>
</feature>
<feature type="transmembrane region" description="Helical" evidence="2">
    <location>
        <begin position="143"/>
        <end position="164"/>
    </location>
</feature>
<evidence type="ECO:0000313" key="3">
    <source>
        <dbReference type="EMBL" id="KAK0750767.1"/>
    </source>
</evidence>
<evidence type="ECO:0000256" key="2">
    <source>
        <dbReference type="SAM" id="Phobius"/>
    </source>
</evidence>
<keyword evidence="4" id="KW-1185">Reference proteome</keyword>
<keyword evidence="2" id="KW-0472">Membrane</keyword>
<name>A0AA40K9V4_9PEZI</name>
<feature type="transmembrane region" description="Helical" evidence="2">
    <location>
        <begin position="98"/>
        <end position="122"/>
    </location>
</feature>
<evidence type="ECO:0000256" key="1">
    <source>
        <dbReference type="SAM" id="MobiDB-lite"/>
    </source>
</evidence>
<dbReference type="AlphaFoldDB" id="A0AA40K9V4"/>
<sequence length="337" mass="35246">MAISTDAGRIFATSLHGLFILPTSILFVIGLARARRHSDPARCGLAWLRAVFVFAVAGAILTVLSFALTLHLSSDTAPADPTSRTPSTIARLIRTYEAALYISTVGSFLGLVSDILLLLTLVELGRGFVLVRRPSGAARLVRPVALAAAGVLGVLALVVFGLAVRYNRGLLAQASGEVYPTSKVLRDTLAVARLSGAVDVLLWVGSLGVLGWVVGGVVRGVGAGVRRSVSLVLAASIITSLRALGLMVLAAMSGFSVRRITPEEVFIVRPVVDVVPLLIVLVLLFVVSIRKEGGLWSAAPAAGPAMGQTGWHDQSQEGGEYAPQAQGQASSPEVKWS</sequence>
<feature type="transmembrane region" description="Helical" evidence="2">
    <location>
        <begin position="230"/>
        <end position="255"/>
    </location>
</feature>
<keyword evidence="2" id="KW-0812">Transmembrane</keyword>
<dbReference type="EMBL" id="JAUKUD010000002">
    <property type="protein sequence ID" value="KAK0750767.1"/>
    <property type="molecule type" value="Genomic_DNA"/>
</dbReference>
<accession>A0AA40K9V4</accession>
<feature type="transmembrane region" description="Helical" evidence="2">
    <location>
        <begin position="267"/>
        <end position="287"/>
    </location>
</feature>
<comment type="caution">
    <text evidence="3">The sequence shown here is derived from an EMBL/GenBank/DDBJ whole genome shotgun (WGS) entry which is preliminary data.</text>
</comment>
<keyword evidence="2" id="KW-1133">Transmembrane helix</keyword>
<feature type="transmembrane region" description="Helical" evidence="2">
    <location>
        <begin position="15"/>
        <end position="34"/>
    </location>
</feature>
<protein>
    <submittedName>
        <fullName evidence="3">Uncharacterized protein</fullName>
    </submittedName>
</protein>
<organism evidence="3 4">
    <name type="scientific">Schizothecium vesticola</name>
    <dbReference type="NCBI Taxonomy" id="314040"/>
    <lineage>
        <taxon>Eukaryota</taxon>
        <taxon>Fungi</taxon>
        <taxon>Dikarya</taxon>
        <taxon>Ascomycota</taxon>
        <taxon>Pezizomycotina</taxon>
        <taxon>Sordariomycetes</taxon>
        <taxon>Sordariomycetidae</taxon>
        <taxon>Sordariales</taxon>
        <taxon>Schizotheciaceae</taxon>
        <taxon>Schizothecium</taxon>
    </lineage>
</organism>
<dbReference type="Proteomes" id="UP001172155">
    <property type="component" value="Unassembled WGS sequence"/>
</dbReference>
<feature type="transmembrane region" description="Helical" evidence="2">
    <location>
        <begin position="46"/>
        <end position="68"/>
    </location>
</feature>
<gene>
    <name evidence="3" type="ORF">B0T18DRAFT_56390</name>
</gene>
<reference evidence="3" key="1">
    <citation type="submission" date="2023-06" db="EMBL/GenBank/DDBJ databases">
        <title>Genome-scale phylogeny and comparative genomics of the fungal order Sordariales.</title>
        <authorList>
            <consortium name="Lawrence Berkeley National Laboratory"/>
            <person name="Hensen N."/>
            <person name="Bonometti L."/>
            <person name="Westerberg I."/>
            <person name="Brannstrom I.O."/>
            <person name="Guillou S."/>
            <person name="Cros-Aarteil S."/>
            <person name="Calhoun S."/>
            <person name="Haridas S."/>
            <person name="Kuo A."/>
            <person name="Mondo S."/>
            <person name="Pangilinan J."/>
            <person name="Riley R."/>
            <person name="LaButti K."/>
            <person name="Andreopoulos B."/>
            <person name="Lipzen A."/>
            <person name="Chen C."/>
            <person name="Yanf M."/>
            <person name="Daum C."/>
            <person name="Ng V."/>
            <person name="Clum A."/>
            <person name="Steindorff A."/>
            <person name="Ohm R."/>
            <person name="Martin F."/>
            <person name="Silar P."/>
            <person name="Natvig D."/>
            <person name="Lalanne C."/>
            <person name="Gautier V."/>
            <person name="Ament-velasquez S.L."/>
            <person name="Kruys A."/>
            <person name="Hutchinson M.I."/>
            <person name="Powell A.J."/>
            <person name="Barry K."/>
            <person name="Miller A.N."/>
            <person name="Grigoriev I.V."/>
            <person name="Debuchy R."/>
            <person name="Gladieux P."/>
            <person name="Thoren M.H."/>
            <person name="Johannesson H."/>
        </authorList>
    </citation>
    <scope>NUCLEOTIDE SEQUENCE</scope>
    <source>
        <strain evidence="3">SMH3187-1</strain>
    </source>
</reference>
<proteinExistence type="predicted"/>
<feature type="region of interest" description="Disordered" evidence="1">
    <location>
        <begin position="306"/>
        <end position="337"/>
    </location>
</feature>
<evidence type="ECO:0000313" key="4">
    <source>
        <dbReference type="Proteomes" id="UP001172155"/>
    </source>
</evidence>